<gene>
    <name evidence="9" type="ORF">PV327_001943</name>
</gene>
<evidence type="ECO:0000256" key="1">
    <source>
        <dbReference type="ARBA" id="ARBA00004123"/>
    </source>
</evidence>
<dbReference type="SUPFAM" id="SSF47113">
    <property type="entry name" value="Histone-fold"/>
    <property type="match status" value="1"/>
</dbReference>
<dbReference type="Pfam" id="PF10406">
    <property type="entry name" value="TAF8_C"/>
    <property type="match status" value="1"/>
</dbReference>
<feature type="domain" description="Bromodomain associated" evidence="8">
    <location>
        <begin position="7"/>
        <end position="82"/>
    </location>
</feature>
<evidence type="ECO:0000313" key="10">
    <source>
        <dbReference type="Proteomes" id="UP001168972"/>
    </source>
</evidence>
<evidence type="ECO:0000256" key="3">
    <source>
        <dbReference type="ARBA" id="ARBA00017307"/>
    </source>
</evidence>
<sequence length="297" mass="33490">MENQIINPRRRVLNHVIANLLVENSFDNCEKDVFETLSEMLQSFIVAIGESARNYCELAGRTEPLIADIILSLINMGFPLDGLETYARRLNKTILPPLQQQTQAKQLNILQAGVKYPHPSHIPNYLPAFPDPHAYIRTPTHKQPVTEYEAIREKAATQKRDIERALTRFIAKTGDTHSLFLSDDNSAFPLIACKPQFPSYLSALLPQDQIFESEPEFNFEPSPVKKRKEQKANADAKEDIGAVKTNAETTEQSEEVSTQQDVIDNPYLRPGKIPNNKLIGPNSQGIQSISKKELEID</sequence>
<dbReference type="Pfam" id="PF07524">
    <property type="entry name" value="Bromo_TP"/>
    <property type="match status" value="1"/>
</dbReference>
<dbReference type="SMART" id="SM00576">
    <property type="entry name" value="BTP"/>
    <property type="match status" value="1"/>
</dbReference>
<organism evidence="9 10">
    <name type="scientific">Microctonus hyperodae</name>
    <name type="common">Parasitoid wasp</name>
    <dbReference type="NCBI Taxonomy" id="165561"/>
    <lineage>
        <taxon>Eukaryota</taxon>
        <taxon>Metazoa</taxon>
        <taxon>Ecdysozoa</taxon>
        <taxon>Arthropoda</taxon>
        <taxon>Hexapoda</taxon>
        <taxon>Insecta</taxon>
        <taxon>Pterygota</taxon>
        <taxon>Neoptera</taxon>
        <taxon>Endopterygota</taxon>
        <taxon>Hymenoptera</taxon>
        <taxon>Apocrita</taxon>
        <taxon>Ichneumonoidea</taxon>
        <taxon>Braconidae</taxon>
        <taxon>Euphorinae</taxon>
        <taxon>Microctonus</taxon>
    </lineage>
</organism>
<comment type="subcellular location">
    <subcellularLocation>
        <location evidence="1">Nucleus</location>
    </subcellularLocation>
</comment>
<accession>A0AA39FEM4</accession>
<dbReference type="InterPro" id="IPR037818">
    <property type="entry name" value="TAF8"/>
</dbReference>
<evidence type="ECO:0000256" key="2">
    <source>
        <dbReference type="ARBA" id="ARBA00008767"/>
    </source>
</evidence>
<dbReference type="PANTHER" id="PTHR46469">
    <property type="entry name" value="TRANSCRIPTION INITIATION FACTOR TFIID SUBUNIT 8"/>
    <property type="match status" value="1"/>
</dbReference>
<keyword evidence="10" id="KW-1185">Reference proteome</keyword>
<evidence type="ECO:0000256" key="5">
    <source>
        <dbReference type="ARBA" id="ARBA00023163"/>
    </source>
</evidence>
<reference evidence="9" key="2">
    <citation type="submission" date="2023-03" db="EMBL/GenBank/DDBJ databases">
        <authorList>
            <person name="Inwood S.N."/>
            <person name="Skelly J.G."/>
            <person name="Guhlin J."/>
            <person name="Harrop T.W.R."/>
            <person name="Goldson S.G."/>
            <person name="Dearden P.K."/>
        </authorList>
    </citation>
    <scope>NUCLEOTIDE SEQUENCE</scope>
    <source>
        <strain evidence="9">Lincoln</strain>
        <tissue evidence="9">Whole body</tissue>
    </source>
</reference>
<dbReference type="AlphaFoldDB" id="A0AA39FEM4"/>
<dbReference type="InterPro" id="IPR006565">
    <property type="entry name" value="BTP"/>
</dbReference>
<evidence type="ECO:0000256" key="4">
    <source>
        <dbReference type="ARBA" id="ARBA00023015"/>
    </source>
</evidence>
<keyword evidence="4" id="KW-0805">Transcription regulation</keyword>
<keyword evidence="5" id="KW-0804">Transcription</keyword>
<proteinExistence type="inferred from homology"/>
<evidence type="ECO:0000259" key="8">
    <source>
        <dbReference type="SMART" id="SM00576"/>
    </source>
</evidence>
<comment type="similarity">
    <text evidence="2">Belongs to the TAF8 family.</text>
</comment>
<dbReference type="GO" id="GO:0046982">
    <property type="term" value="F:protein heterodimerization activity"/>
    <property type="evidence" value="ECO:0007669"/>
    <property type="project" value="InterPro"/>
</dbReference>
<dbReference type="InterPro" id="IPR019473">
    <property type="entry name" value="TFIID_su8_C"/>
</dbReference>
<evidence type="ECO:0000313" key="9">
    <source>
        <dbReference type="EMBL" id="KAK0168110.1"/>
    </source>
</evidence>
<feature type="region of interest" description="Disordered" evidence="7">
    <location>
        <begin position="216"/>
        <end position="297"/>
    </location>
</feature>
<name>A0AA39FEM4_MICHY</name>
<reference evidence="9" key="1">
    <citation type="journal article" date="2023" name="bioRxiv">
        <title>Scaffold-level genome assemblies of two parasitoid biocontrol wasps reveal the parthenogenesis mechanism and an associated novel virus.</title>
        <authorList>
            <person name="Inwood S."/>
            <person name="Skelly J."/>
            <person name="Guhlin J."/>
            <person name="Harrop T."/>
            <person name="Goldson S."/>
            <person name="Dearden P."/>
        </authorList>
    </citation>
    <scope>NUCLEOTIDE SEQUENCE</scope>
    <source>
        <strain evidence="9">Lincoln</strain>
        <tissue evidence="9">Whole body</tissue>
    </source>
</reference>
<feature type="compositionally biased region" description="Basic and acidic residues" evidence="7">
    <location>
        <begin position="230"/>
        <end position="241"/>
    </location>
</feature>
<dbReference type="CDD" id="cd08049">
    <property type="entry name" value="TAF8"/>
    <property type="match status" value="1"/>
</dbReference>
<dbReference type="CDD" id="cd22918">
    <property type="entry name" value="HFD_TAF8"/>
    <property type="match status" value="1"/>
</dbReference>
<evidence type="ECO:0000256" key="6">
    <source>
        <dbReference type="ARBA" id="ARBA00023242"/>
    </source>
</evidence>
<keyword evidence="6" id="KW-0539">Nucleus</keyword>
<comment type="caution">
    <text evidence="9">The sequence shown here is derived from an EMBL/GenBank/DDBJ whole genome shotgun (WGS) entry which is preliminary data.</text>
</comment>
<dbReference type="Proteomes" id="UP001168972">
    <property type="component" value="Unassembled WGS sequence"/>
</dbReference>
<dbReference type="PANTHER" id="PTHR46469:SF1">
    <property type="entry name" value="TRANSCRIPTION INITIATION FACTOR TFIID SUBUNIT 8"/>
    <property type="match status" value="1"/>
</dbReference>
<dbReference type="GO" id="GO:0006367">
    <property type="term" value="P:transcription initiation at RNA polymerase II promoter"/>
    <property type="evidence" value="ECO:0007669"/>
    <property type="project" value="TreeGrafter"/>
</dbReference>
<dbReference type="Gene3D" id="1.10.20.10">
    <property type="entry name" value="Histone, subunit A"/>
    <property type="match status" value="1"/>
</dbReference>
<protein>
    <recommendedName>
        <fullName evidence="3">Transcription initiation factor TFIID subunit 8</fullName>
    </recommendedName>
</protein>
<dbReference type="GO" id="GO:0005669">
    <property type="term" value="C:transcription factor TFIID complex"/>
    <property type="evidence" value="ECO:0007669"/>
    <property type="project" value="InterPro"/>
</dbReference>
<dbReference type="EMBL" id="JAQQBR010001831">
    <property type="protein sequence ID" value="KAK0168110.1"/>
    <property type="molecule type" value="Genomic_DNA"/>
</dbReference>
<dbReference type="InterPro" id="IPR009072">
    <property type="entry name" value="Histone-fold"/>
</dbReference>
<evidence type="ECO:0000256" key="7">
    <source>
        <dbReference type="SAM" id="MobiDB-lite"/>
    </source>
</evidence>